<dbReference type="Gene3D" id="1.10.418.10">
    <property type="entry name" value="Calponin-like domain"/>
    <property type="match status" value="2"/>
</dbReference>
<dbReference type="InterPro" id="IPR001715">
    <property type="entry name" value="CH_dom"/>
</dbReference>
<dbReference type="SUPFAM" id="SSF52540">
    <property type="entry name" value="P-loop containing nucleoside triphosphate hydrolases"/>
    <property type="match status" value="2"/>
</dbReference>
<sequence length="1355" mass="154753">MEGDPPSPNPSLFRDISNLKTPNQTNSTTKPSILQSPFPHFFTASKQTPRSSSSSTSTLRHRPRHSLGPASRSKATRRLKAFELEQSQSSRKAQIQKQKSIKSLSKSLTVWLNLLFESPSSCGCGDSLEERVSVLPNGKRDSWEGSGVGIDGPRRSPKRRRDCLWRAGGDVNAVPSVLSISVFSALRGSLQEVCSFEDLKERMRGYLSSESCKEIFTVMTQVVKNIDEGRLKMKAHCPIVTDVGMKGKATRILLCYNPTWLRIGLYIVFGGDSLLPSGDAYSDQELIFLKMVVEKQLFSHAGLVKAYAYNKKVEGLYRPGYFEALGNIILKRFLLLVLVLDRAKSQSILPIKYGIDGIDGGSPLLFVRQPHVKSSRDVIHGFLSSEVMHGEGNLLAHLVIVGYKLSYQQIPLLEYDFRVTELFDDLQDGVRLCRAIQLLKRDTSILMKMVVPSDTHKKNLVNCGVVMELLKQAGVPLSDGDGVLVVAEDVVCGEMELTISLLWNMFIHLQLPLLINKKLLIEEIFKVKGVDVDYLQCNTTSLIELILAWIQAICQKYDLRIETSASLVDGKAMWCLLDYYFRNELSCFKNSQGSDSEDSSLWATNSSDAVHNFVLCQKLTTILGNLPEVLQTSDILEHNGACDERSVIVLLVFLTSQLVGRKNMDQLNIHKLLGCNCQSPEMKRSSLNNPIRKLKAPETCDVLNENNTEDAVRKFKAVQAWWRDMAQHNHNCEIKQTNATYYDVDGKNSSSTQREKAVTIIQSHYRGYIGHRSFLKIKNAASFLQIVIRVWLLMKRTGIAGKLTVSRVEQISFENQKIPETFSSYLIFMIERHNFMRLKTSVLLIQRATRSWITRRNQHRTLMNSEVSAHSDATTSAVIIQSYFRRWRAQRVFVQFVSQLCKTEIMCRKKKMKDIENKAAAKILSHWNGWRTRKNYTSQKKGIVKIQSAIRCLKCLREFQRYRTETRSAIIIQSHFRGLVSRKKVTRERHLIVVIQSNWRRNLKRVDFLHKREAAIKIQSCLRCLKCWKTFQSYKFAATEIQRFSRGQVARSRLLGASSSRSVIHSRSVCQISKINIQSLELRILLDSILKIQRWWKQVLLYKSKRKSAIVIQSCIRGWIGRRKASREKRRIVVIQSYWKGFIARKESREQLLVLRLKLQKSAANVDNGMRLINRLVSALSELLSIRSISSILHTCSTLDFATKHSQKCCETLVSAGAIETLLTLIRSVSRSIPDQEVLKHALSTLRNLTRYPHLAEVLIGINGSVEVIFWEWLRNKEEVYFITSELLKRFCSTKKGVEALQNLPTFLKRLQNLVEELKRKVKLYKRKSRSTPAKELNEKRLKEAVELLKLVMNG</sequence>
<feature type="repeat" description="ARM" evidence="5">
    <location>
        <begin position="1217"/>
        <end position="1264"/>
    </location>
</feature>
<comment type="caution">
    <text evidence="8">The sequence shown here is derived from an EMBL/GenBank/DDBJ whole genome shotgun (WGS) entry which is preliminary data.</text>
</comment>
<name>A0A7J7NM71_9MAGN</name>
<dbReference type="SMART" id="SM00015">
    <property type="entry name" value="IQ"/>
    <property type="match status" value="11"/>
</dbReference>
<evidence type="ECO:0000256" key="3">
    <source>
        <dbReference type="ARBA" id="ARBA00022737"/>
    </source>
</evidence>
<keyword evidence="4" id="KW-0112">Calmodulin-binding</keyword>
<protein>
    <recommendedName>
        <fullName evidence="7">Calponin-homology (CH) domain-containing protein</fullName>
    </recommendedName>
</protein>
<evidence type="ECO:0000256" key="2">
    <source>
        <dbReference type="ARBA" id="ARBA00022490"/>
    </source>
</evidence>
<dbReference type="Pfam" id="PF00514">
    <property type="entry name" value="Arm"/>
    <property type="match status" value="1"/>
</dbReference>
<dbReference type="GO" id="GO:0005737">
    <property type="term" value="C:cytoplasm"/>
    <property type="evidence" value="ECO:0007669"/>
    <property type="project" value="UniProtKB-SubCell"/>
</dbReference>
<dbReference type="InterPro" id="IPR051185">
    <property type="entry name" value="ASPM"/>
</dbReference>
<dbReference type="PROSITE" id="PS50176">
    <property type="entry name" value="ARM_REPEAT"/>
    <property type="match status" value="1"/>
</dbReference>
<dbReference type="SUPFAM" id="SSF47576">
    <property type="entry name" value="Calponin-homology domain, CH-domain"/>
    <property type="match status" value="1"/>
</dbReference>
<proteinExistence type="predicted"/>
<dbReference type="CDD" id="cd21223">
    <property type="entry name" value="CH_ASPM_rpt1"/>
    <property type="match status" value="1"/>
</dbReference>
<dbReference type="GO" id="GO:0000278">
    <property type="term" value="P:mitotic cell cycle"/>
    <property type="evidence" value="ECO:0007669"/>
    <property type="project" value="TreeGrafter"/>
</dbReference>
<dbReference type="PANTHER" id="PTHR22706:SF1">
    <property type="entry name" value="ASSEMBLY FACTOR FOR SPINDLE MICROTUBULES"/>
    <property type="match status" value="1"/>
</dbReference>
<keyword evidence="9" id="KW-1185">Reference proteome</keyword>
<feature type="compositionally biased region" description="Polar residues" evidence="6">
    <location>
        <begin position="18"/>
        <end position="35"/>
    </location>
</feature>
<dbReference type="InterPro" id="IPR000048">
    <property type="entry name" value="IQ_motif_EF-hand-BS"/>
</dbReference>
<evidence type="ECO:0000256" key="5">
    <source>
        <dbReference type="PROSITE-ProRule" id="PRU00259"/>
    </source>
</evidence>
<feature type="compositionally biased region" description="Low complexity" evidence="6">
    <location>
        <begin position="48"/>
        <end position="58"/>
    </location>
</feature>
<dbReference type="GO" id="GO:0005516">
    <property type="term" value="F:calmodulin binding"/>
    <property type="evidence" value="ECO:0007669"/>
    <property type="project" value="UniProtKB-KW"/>
</dbReference>
<organism evidence="8 9">
    <name type="scientific">Kingdonia uniflora</name>
    <dbReference type="NCBI Taxonomy" id="39325"/>
    <lineage>
        <taxon>Eukaryota</taxon>
        <taxon>Viridiplantae</taxon>
        <taxon>Streptophyta</taxon>
        <taxon>Embryophyta</taxon>
        <taxon>Tracheophyta</taxon>
        <taxon>Spermatophyta</taxon>
        <taxon>Magnoliopsida</taxon>
        <taxon>Ranunculales</taxon>
        <taxon>Circaeasteraceae</taxon>
        <taxon>Kingdonia</taxon>
    </lineage>
</organism>
<evidence type="ECO:0000259" key="7">
    <source>
        <dbReference type="PROSITE" id="PS50021"/>
    </source>
</evidence>
<evidence type="ECO:0000256" key="1">
    <source>
        <dbReference type="ARBA" id="ARBA00004496"/>
    </source>
</evidence>
<evidence type="ECO:0000313" key="8">
    <source>
        <dbReference type="EMBL" id="KAF6168038.1"/>
    </source>
</evidence>
<dbReference type="EMBL" id="JACGCM010000704">
    <property type="protein sequence ID" value="KAF6168038.1"/>
    <property type="molecule type" value="Genomic_DNA"/>
</dbReference>
<dbReference type="Proteomes" id="UP000541444">
    <property type="component" value="Unassembled WGS sequence"/>
</dbReference>
<dbReference type="Gene3D" id="1.25.10.10">
    <property type="entry name" value="Leucine-rich Repeat Variant"/>
    <property type="match status" value="1"/>
</dbReference>
<keyword evidence="2" id="KW-0963">Cytoplasm</keyword>
<evidence type="ECO:0000313" key="9">
    <source>
        <dbReference type="Proteomes" id="UP000541444"/>
    </source>
</evidence>
<dbReference type="InterPro" id="IPR036872">
    <property type="entry name" value="CH_dom_sf"/>
</dbReference>
<dbReference type="InterPro" id="IPR000225">
    <property type="entry name" value="Armadillo"/>
</dbReference>
<dbReference type="SUPFAM" id="SSF48371">
    <property type="entry name" value="ARM repeat"/>
    <property type="match status" value="1"/>
</dbReference>
<dbReference type="SMART" id="SM00185">
    <property type="entry name" value="ARM"/>
    <property type="match status" value="1"/>
</dbReference>
<dbReference type="InterPro" id="IPR027417">
    <property type="entry name" value="P-loop_NTPase"/>
</dbReference>
<dbReference type="PROSITE" id="PS50021">
    <property type="entry name" value="CH"/>
    <property type="match status" value="1"/>
</dbReference>
<dbReference type="Pfam" id="PF00612">
    <property type="entry name" value="IQ"/>
    <property type="match status" value="6"/>
</dbReference>
<dbReference type="PROSITE" id="PS50096">
    <property type="entry name" value="IQ"/>
    <property type="match status" value="6"/>
</dbReference>
<dbReference type="OrthoDB" id="2148418at2759"/>
<dbReference type="PANTHER" id="PTHR22706">
    <property type="entry name" value="ASSEMBLY FACTOR FOR SPINDLE MICROTUBULES"/>
    <property type="match status" value="1"/>
</dbReference>
<dbReference type="GO" id="GO:0000922">
    <property type="term" value="C:spindle pole"/>
    <property type="evidence" value="ECO:0007669"/>
    <property type="project" value="TreeGrafter"/>
</dbReference>
<reference evidence="8 9" key="1">
    <citation type="journal article" date="2020" name="IScience">
        <title>Genome Sequencing of the Endangered Kingdonia uniflora (Circaeasteraceae, Ranunculales) Reveals Potential Mechanisms of Evolutionary Specialization.</title>
        <authorList>
            <person name="Sun Y."/>
            <person name="Deng T."/>
            <person name="Zhang A."/>
            <person name="Moore M.J."/>
            <person name="Landis J.B."/>
            <person name="Lin N."/>
            <person name="Zhang H."/>
            <person name="Zhang X."/>
            <person name="Huang J."/>
            <person name="Zhang X."/>
            <person name="Sun H."/>
            <person name="Wang H."/>
        </authorList>
    </citation>
    <scope>NUCLEOTIDE SEQUENCE [LARGE SCALE GENOMIC DNA]</scope>
    <source>
        <strain evidence="8">TB1705</strain>
        <tissue evidence="8">Leaf</tissue>
    </source>
</reference>
<evidence type="ECO:0000256" key="6">
    <source>
        <dbReference type="SAM" id="MobiDB-lite"/>
    </source>
</evidence>
<dbReference type="InterPro" id="IPR011989">
    <property type="entry name" value="ARM-like"/>
</dbReference>
<keyword evidence="3" id="KW-0677">Repeat</keyword>
<dbReference type="InterPro" id="IPR016024">
    <property type="entry name" value="ARM-type_fold"/>
</dbReference>
<evidence type="ECO:0000256" key="4">
    <source>
        <dbReference type="ARBA" id="ARBA00022860"/>
    </source>
</evidence>
<accession>A0A7J7NM71</accession>
<feature type="domain" description="Calponin-homology (CH)" evidence="7">
    <location>
        <begin position="388"/>
        <end position="510"/>
    </location>
</feature>
<gene>
    <name evidence="8" type="ORF">GIB67_011423</name>
</gene>
<feature type="region of interest" description="Disordered" evidence="6">
    <location>
        <begin position="1"/>
        <end position="75"/>
    </location>
</feature>
<dbReference type="Gene3D" id="1.20.5.190">
    <property type="match status" value="5"/>
</dbReference>
<comment type="subcellular location">
    <subcellularLocation>
        <location evidence="1">Cytoplasm</location>
    </subcellularLocation>
</comment>
<dbReference type="GO" id="GO:0007051">
    <property type="term" value="P:spindle organization"/>
    <property type="evidence" value="ECO:0007669"/>
    <property type="project" value="TreeGrafter"/>
</dbReference>
<dbReference type="GO" id="GO:0051295">
    <property type="term" value="P:establishment of meiotic spindle localization"/>
    <property type="evidence" value="ECO:0007669"/>
    <property type="project" value="TreeGrafter"/>
</dbReference>